<dbReference type="GO" id="GO:0016746">
    <property type="term" value="F:acyltransferase activity"/>
    <property type="evidence" value="ECO:0007669"/>
    <property type="project" value="UniProtKB-KW"/>
</dbReference>
<protein>
    <submittedName>
        <fullName evidence="2">GNAT family N-acetyltransferase</fullName>
        <ecNumber evidence="2">2.3.1.-</ecNumber>
    </submittedName>
</protein>
<keyword evidence="2" id="KW-0012">Acyltransferase</keyword>
<keyword evidence="2" id="KW-0808">Transferase</keyword>
<evidence type="ECO:0000313" key="3">
    <source>
        <dbReference type="Proteomes" id="UP001596509"/>
    </source>
</evidence>
<evidence type="ECO:0000259" key="1">
    <source>
        <dbReference type="PROSITE" id="PS51186"/>
    </source>
</evidence>
<comment type="caution">
    <text evidence="2">The sequence shown here is derived from an EMBL/GenBank/DDBJ whole genome shotgun (WGS) entry which is preliminary data.</text>
</comment>
<evidence type="ECO:0000313" key="2">
    <source>
        <dbReference type="EMBL" id="MFC7351754.1"/>
    </source>
</evidence>
<dbReference type="EMBL" id="JBHTCK010000003">
    <property type="protein sequence ID" value="MFC7351754.1"/>
    <property type="molecule type" value="Genomic_DNA"/>
</dbReference>
<accession>A0ABW2MEU7</accession>
<dbReference type="RefSeq" id="WP_319288224.1">
    <property type="nucleotide sequence ID" value="NZ_JBHTCK010000003.1"/>
</dbReference>
<dbReference type="Pfam" id="PF12746">
    <property type="entry name" value="GNAT_acetyltran"/>
    <property type="match status" value="1"/>
</dbReference>
<dbReference type="Gene3D" id="3.40.630.30">
    <property type="match status" value="1"/>
</dbReference>
<dbReference type="PROSITE" id="PS51186">
    <property type="entry name" value="GNAT"/>
    <property type="match status" value="1"/>
</dbReference>
<dbReference type="InterPro" id="IPR000182">
    <property type="entry name" value="GNAT_dom"/>
</dbReference>
<feature type="domain" description="N-acetyltransferase" evidence="1">
    <location>
        <begin position="68"/>
        <end position="194"/>
    </location>
</feature>
<dbReference type="InterPro" id="IPR027365">
    <property type="entry name" value="GNAT_acetyltra_YdfB-like"/>
</dbReference>
<dbReference type="Proteomes" id="UP001596509">
    <property type="component" value="Unassembled WGS sequence"/>
</dbReference>
<dbReference type="EC" id="2.3.1.-" evidence="2"/>
<dbReference type="SUPFAM" id="SSF55729">
    <property type="entry name" value="Acyl-CoA N-acyltransferases (Nat)"/>
    <property type="match status" value="1"/>
</dbReference>
<organism evidence="2 3">
    <name type="scientific">Streptomyces caviscabies</name>
    <dbReference type="NCBI Taxonomy" id="90079"/>
    <lineage>
        <taxon>Bacteria</taxon>
        <taxon>Bacillati</taxon>
        <taxon>Actinomycetota</taxon>
        <taxon>Actinomycetes</taxon>
        <taxon>Kitasatosporales</taxon>
        <taxon>Streptomycetaceae</taxon>
        <taxon>Streptomyces</taxon>
    </lineage>
</organism>
<reference evidence="3" key="1">
    <citation type="journal article" date="2019" name="Int. J. Syst. Evol. Microbiol.">
        <title>The Global Catalogue of Microorganisms (GCM) 10K type strain sequencing project: providing services to taxonomists for standard genome sequencing and annotation.</title>
        <authorList>
            <consortium name="The Broad Institute Genomics Platform"/>
            <consortium name="The Broad Institute Genome Sequencing Center for Infectious Disease"/>
            <person name="Wu L."/>
            <person name="Ma J."/>
        </authorList>
    </citation>
    <scope>NUCLEOTIDE SEQUENCE [LARGE SCALE GENOMIC DNA]</scope>
    <source>
        <strain evidence="3">ICMP 19430</strain>
    </source>
</reference>
<gene>
    <name evidence="2" type="ORF">ACFQW9_13980</name>
</gene>
<dbReference type="InterPro" id="IPR016181">
    <property type="entry name" value="Acyl_CoA_acyltransferase"/>
</dbReference>
<keyword evidence="3" id="KW-1185">Reference proteome</keyword>
<name>A0ABW2MEU7_9ACTN</name>
<sequence length="194" mass="20828">MAVVVLGDAALVTVPTARMADRATTALRDLGTQELADPDRLHDRLRINEVLGPAHLLFLTPSRFHPVPSVAERVPGDDPLLLALLDRCGPGDADESALADITSSARVLRRDGQIAAAAGHELWPRGTAHLSILTDPRHRRRGLALDVASAAVADALSQGLLCQWRGRTLASRRVAQTLGFQETGFQLSLRLSES</sequence>
<proteinExistence type="predicted"/>